<dbReference type="InterPro" id="IPR033881">
    <property type="entry name" value="vWA_BatA_type"/>
</dbReference>
<accession>A0A381QJB8</accession>
<dbReference type="InterPro" id="IPR011933">
    <property type="entry name" value="Double_TM_dom"/>
</dbReference>
<dbReference type="InterPro" id="IPR050768">
    <property type="entry name" value="UPF0353/GerABKA_families"/>
</dbReference>
<dbReference type="Pfam" id="PF00092">
    <property type="entry name" value="VWA"/>
    <property type="match status" value="1"/>
</dbReference>
<keyword evidence="2 5" id="KW-0812">Transmembrane</keyword>
<evidence type="ECO:0000256" key="5">
    <source>
        <dbReference type="SAM" id="Phobius"/>
    </source>
</evidence>
<dbReference type="SMART" id="SM00327">
    <property type="entry name" value="VWA"/>
    <property type="match status" value="1"/>
</dbReference>
<keyword evidence="4 5" id="KW-0472">Membrane</keyword>
<dbReference type="AlphaFoldDB" id="A0A381QJB8"/>
<proteinExistence type="predicted"/>
<evidence type="ECO:0000256" key="3">
    <source>
        <dbReference type="ARBA" id="ARBA00022989"/>
    </source>
</evidence>
<dbReference type="InterPro" id="IPR002035">
    <property type="entry name" value="VWF_A"/>
</dbReference>
<protein>
    <recommendedName>
        <fullName evidence="6">VWFA domain-containing protein</fullName>
    </recommendedName>
</protein>
<dbReference type="SUPFAM" id="SSF53300">
    <property type="entry name" value="vWA-like"/>
    <property type="match status" value="1"/>
</dbReference>
<dbReference type="PROSITE" id="PS50234">
    <property type="entry name" value="VWFA"/>
    <property type="match status" value="1"/>
</dbReference>
<organism evidence="7">
    <name type="scientific">marine metagenome</name>
    <dbReference type="NCBI Taxonomy" id="408172"/>
    <lineage>
        <taxon>unclassified sequences</taxon>
        <taxon>metagenomes</taxon>
        <taxon>ecological metagenomes</taxon>
    </lineage>
</organism>
<gene>
    <name evidence="7" type="ORF">METZ01_LOCUS31031</name>
</gene>
<dbReference type="CDD" id="cd01467">
    <property type="entry name" value="vWA_BatA_type"/>
    <property type="match status" value="1"/>
</dbReference>
<keyword evidence="1" id="KW-1003">Cell membrane</keyword>
<dbReference type="InterPro" id="IPR024163">
    <property type="entry name" value="Aerotolerance_reg_N"/>
</dbReference>
<dbReference type="InterPro" id="IPR036465">
    <property type="entry name" value="vWFA_dom_sf"/>
</dbReference>
<keyword evidence="3 5" id="KW-1133">Transmembrane helix</keyword>
<feature type="domain" description="VWFA" evidence="6">
    <location>
        <begin position="90"/>
        <end position="277"/>
    </location>
</feature>
<feature type="transmembrane region" description="Helical" evidence="5">
    <location>
        <begin position="6"/>
        <end position="25"/>
    </location>
</feature>
<sequence>MIEFLHPWVLIALFFIPFLFWLFNAKSSYLEGTMRISSSTFLEGYFRIKGERRYKIILYLKILTLVLIIVAIARPRKIDQLQMMNVDVVDIILVIDISSSMLAEDFKPNRLEAVKEAAQQFIANRIGDRIGLLVFAGETFIQCPLTTDNNVLSSLLKDIRIAEKEYDGTAIGMAIANATNRLRDSKAKSKVMILLSDGSNNAGELDPITAADLASQFEIKIYTIGAATDQSLTYIPGVGRMINEIDEKTLKEIANETGGKYFRAKDQDMLSEIYAQIDSMERTEIEVKSYTKYKELFGWFLIPALMIGMSTETLNRTIFNRQT</sequence>
<evidence type="ECO:0000256" key="2">
    <source>
        <dbReference type="ARBA" id="ARBA00022692"/>
    </source>
</evidence>
<evidence type="ECO:0000259" key="6">
    <source>
        <dbReference type="PROSITE" id="PS50234"/>
    </source>
</evidence>
<evidence type="ECO:0000256" key="1">
    <source>
        <dbReference type="ARBA" id="ARBA00022475"/>
    </source>
</evidence>
<dbReference type="EMBL" id="UINC01001343">
    <property type="protein sequence ID" value="SUZ78177.1"/>
    <property type="molecule type" value="Genomic_DNA"/>
</dbReference>
<dbReference type="PANTHER" id="PTHR22550:SF5">
    <property type="entry name" value="LEUCINE ZIPPER PROTEIN 4"/>
    <property type="match status" value="1"/>
</dbReference>
<dbReference type="NCBIfam" id="TIGR02226">
    <property type="entry name" value="two_anch"/>
    <property type="match status" value="1"/>
</dbReference>
<feature type="transmembrane region" description="Helical" evidence="5">
    <location>
        <begin position="56"/>
        <end position="73"/>
    </location>
</feature>
<dbReference type="Pfam" id="PF07584">
    <property type="entry name" value="BatA"/>
    <property type="match status" value="1"/>
</dbReference>
<dbReference type="PANTHER" id="PTHR22550">
    <property type="entry name" value="SPORE GERMINATION PROTEIN"/>
    <property type="match status" value="1"/>
</dbReference>
<dbReference type="Gene3D" id="3.40.50.410">
    <property type="entry name" value="von Willebrand factor, type A domain"/>
    <property type="match status" value="1"/>
</dbReference>
<evidence type="ECO:0000313" key="7">
    <source>
        <dbReference type="EMBL" id="SUZ78177.1"/>
    </source>
</evidence>
<name>A0A381QJB8_9ZZZZ</name>
<reference evidence="7" key="1">
    <citation type="submission" date="2018-05" db="EMBL/GenBank/DDBJ databases">
        <authorList>
            <person name="Lanie J.A."/>
            <person name="Ng W.-L."/>
            <person name="Kazmierczak K.M."/>
            <person name="Andrzejewski T.M."/>
            <person name="Davidsen T.M."/>
            <person name="Wayne K.J."/>
            <person name="Tettelin H."/>
            <person name="Glass J.I."/>
            <person name="Rusch D."/>
            <person name="Podicherti R."/>
            <person name="Tsui H.-C.T."/>
            <person name="Winkler M.E."/>
        </authorList>
    </citation>
    <scope>NUCLEOTIDE SEQUENCE</scope>
</reference>
<evidence type="ECO:0000256" key="4">
    <source>
        <dbReference type="ARBA" id="ARBA00023136"/>
    </source>
</evidence>